<keyword evidence="1" id="KW-0812">Transmembrane</keyword>
<gene>
    <name evidence="2" type="ORF">AB6M95_09490</name>
</gene>
<accession>A0ABV4K598</accession>
<dbReference type="EMBL" id="JBGLYH010000022">
    <property type="protein sequence ID" value="MEZ7196978.1"/>
    <property type="molecule type" value="Genomic_DNA"/>
</dbReference>
<keyword evidence="1" id="KW-0472">Membrane</keyword>
<sequence length="795" mass="84397">MAKSLGKSILKWTVLVAPWVLTVLLAVGWWLTVWTPGYLERLVPKLAADMGLKLSEFHVRNAGLFSADIGPVRLGEGADGLTLANVHVTYSPTSLRAGRVNAVRLDGLHLACSYDGKRFRLPILNMLPASNEGEDSVKGAPVPALPLDTLTLRDAVLDCEILGRSVSVPVNAEITPGKTVSFKAELMPRDQAVRVTGALGPTLDDLSLTVTADALRVGAFSDFLPMPLEGTAAVAATAEVDLADPAKAAADLSLALSGCDLRALGVELADGAVIGIKGRLEDREVIFSMNRVALAEPYPASLAIPAGRLGENELSAQFSVAGAGVEMGGRFDALRKGDGGLWDVSLTAANPDNLTVRTSGRIIKLNGFIFSLQGTAGPETADVVLNCGTRGTALENTGFSSGPMRLTLPLQWPAPKANKQGTISLSNLGLDKRKLGNVKAGVRQEGTDLAFGGTLYTELLPGLRVPFSGRSSMVRNESDVTFRVAGYALPDGFDPATLAPALKGVALSGTLRADGGINVGERGVDSRLEVSLTHGRLTMNEGNTVVDGIDLAYDTPDLFTLRSAPAQTLSFDSLTAGDIALTKGRVVYQLESMGSILVEQAGFDWCGGHVSSRAFRIVPESDEYAVTLFCSELKLSEILGQLGLAKAQGEAALSGELPVTWKNGKISFNGGFLHSTPGEGGTIRVEAMQDLVDAIPEGTPERGQLELAREAVRDFDYKWVRIKADTVGEDLLVRLSVDGKPASTLPFVYKREFGGFIRVTGDVKGSNFQGLRLDVNFSVPLDRILLYKDITRMIE</sequence>
<keyword evidence="1" id="KW-1133">Transmembrane helix</keyword>
<dbReference type="RefSeq" id="WP_371386497.1">
    <property type="nucleotide sequence ID" value="NZ_JBGLYH010000022.1"/>
</dbReference>
<reference evidence="2 3" key="1">
    <citation type="submission" date="2024-08" db="EMBL/GenBank/DDBJ databases">
        <title>Sulfate-reducing bacteria isolated from formation water of the oil field in Kazakhstan and description of Pseudodesulfovibrio sp.</title>
        <authorList>
            <person name="Bidzhieva S.K."/>
            <person name="Tourova T.P."/>
            <person name="Grouzdev D.S."/>
            <person name="Beletsky A.V."/>
            <person name="Sokolova D.S."/>
            <person name="Samigullina S.R."/>
            <person name="Poltaraus A.B."/>
            <person name="Avtukh A.N."/>
            <person name="Tereshina V.M."/>
            <person name="Zhaparov N.S."/>
            <person name="Mardanov A.V."/>
            <person name="Nazina T.N."/>
        </authorList>
    </citation>
    <scope>NUCLEOTIDE SEQUENCE [LARGE SCALE GENOMIC DNA]</scope>
    <source>
        <strain evidence="2 3">9FUS</strain>
    </source>
</reference>
<evidence type="ECO:0000313" key="2">
    <source>
        <dbReference type="EMBL" id="MEZ7196978.1"/>
    </source>
</evidence>
<feature type="transmembrane region" description="Helical" evidence="1">
    <location>
        <begin position="12"/>
        <end position="31"/>
    </location>
</feature>
<comment type="caution">
    <text evidence="2">The sequence shown here is derived from an EMBL/GenBank/DDBJ whole genome shotgun (WGS) entry which is preliminary data.</text>
</comment>
<dbReference type="InterPro" id="IPR021730">
    <property type="entry name" value="YdbH"/>
</dbReference>
<dbReference type="Proteomes" id="UP001568698">
    <property type="component" value="Unassembled WGS sequence"/>
</dbReference>
<name>A0ABV4K598_9BACT</name>
<evidence type="ECO:0000256" key="1">
    <source>
        <dbReference type="SAM" id="Phobius"/>
    </source>
</evidence>
<organism evidence="2 3">
    <name type="scientific">Pseudodesulfovibrio karagichevae</name>
    <dbReference type="NCBI Taxonomy" id="3239305"/>
    <lineage>
        <taxon>Bacteria</taxon>
        <taxon>Pseudomonadati</taxon>
        <taxon>Thermodesulfobacteriota</taxon>
        <taxon>Desulfovibrionia</taxon>
        <taxon>Desulfovibrionales</taxon>
        <taxon>Desulfovibrionaceae</taxon>
    </lineage>
</organism>
<dbReference type="Pfam" id="PF11739">
    <property type="entry name" value="YdbH-like"/>
    <property type="match status" value="1"/>
</dbReference>
<protein>
    <submittedName>
        <fullName evidence="2">YdbH domain-containing protein</fullName>
    </submittedName>
</protein>
<keyword evidence="3" id="KW-1185">Reference proteome</keyword>
<proteinExistence type="predicted"/>
<evidence type="ECO:0000313" key="3">
    <source>
        <dbReference type="Proteomes" id="UP001568698"/>
    </source>
</evidence>